<sequence>MKKKFGQNFLTDTNLLKKIIDSANIKDKDVIEIGPGQGALTKFLVLDASSVTAYEVDSDLKLYLNKLESEFPNLKVNYQDILKVNLDLEKEYHVVANIPYNITSPIIFKILDEAMIKSATLMVQKEVCDRITASPNNKEYNALSVIIQYYMNVEKIMNVNKKMFRPIPKVDSAVFKMTRKERELDLEEETIFLRLVKGSFHQKRKTLLNNISFSQEIEKEKVSLWLNKLNIDGNLRAENIKKDDFIKMAKNFKIIA</sequence>
<feature type="binding site" evidence="7 8">
    <location>
        <position position="55"/>
    </location>
    <ligand>
        <name>S-adenosyl-L-methionine</name>
        <dbReference type="ChEBI" id="CHEBI:59789"/>
    </ligand>
</feature>
<dbReference type="EC" id="2.1.1.182" evidence="7"/>
<dbReference type="PROSITE" id="PS51689">
    <property type="entry name" value="SAM_RNA_A_N6_MT"/>
    <property type="match status" value="1"/>
</dbReference>
<keyword evidence="3 7" id="KW-0489">Methyltransferase</keyword>
<dbReference type="EMBL" id="LR215048">
    <property type="protein sequence ID" value="VEU79699.1"/>
    <property type="molecule type" value="Genomic_DNA"/>
</dbReference>
<comment type="catalytic activity">
    <reaction evidence="7">
        <text>adenosine(1518)/adenosine(1519) in 16S rRNA + 4 S-adenosyl-L-methionine = N(6)-dimethyladenosine(1518)/N(6)-dimethyladenosine(1519) in 16S rRNA + 4 S-adenosyl-L-homocysteine + 4 H(+)</text>
        <dbReference type="Rhea" id="RHEA:19609"/>
        <dbReference type="Rhea" id="RHEA-COMP:10232"/>
        <dbReference type="Rhea" id="RHEA-COMP:10233"/>
        <dbReference type="ChEBI" id="CHEBI:15378"/>
        <dbReference type="ChEBI" id="CHEBI:57856"/>
        <dbReference type="ChEBI" id="CHEBI:59789"/>
        <dbReference type="ChEBI" id="CHEBI:74411"/>
        <dbReference type="ChEBI" id="CHEBI:74493"/>
        <dbReference type="EC" id="2.1.1.182"/>
    </reaction>
</comment>
<reference evidence="10 11" key="1">
    <citation type="submission" date="2019-01" db="EMBL/GenBank/DDBJ databases">
        <authorList>
            <consortium name="Pathogen Informatics"/>
        </authorList>
    </citation>
    <scope>NUCLEOTIDE SEQUENCE [LARGE SCALE GENOMIC DNA]</scope>
    <source>
        <strain evidence="10 11">NCTC10138</strain>
    </source>
</reference>
<organism evidence="10 11">
    <name type="scientific">Haploplasma axanthum</name>
    <name type="common">Acholeplasma axanthum</name>
    <dbReference type="NCBI Taxonomy" id="29552"/>
    <lineage>
        <taxon>Bacteria</taxon>
        <taxon>Bacillati</taxon>
        <taxon>Mycoplasmatota</taxon>
        <taxon>Mollicutes</taxon>
        <taxon>Acholeplasmatales</taxon>
        <taxon>Acholeplasmataceae</taxon>
        <taxon>Haploplasma</taxon>
    </lineage>
</organism>
<comment type="function">
    <text evidence="7">Specifically dimethylates two adjacent adenosines (A1518 and A1519) in the loop of a conserved hairpin near the 3'-end of 16S rRNA in the 30S particle. May play a critical role in biogenesis of 30S subunits.</text>
</comment>
<dbReference type="NCBIfam" id="TIGR00755">
    <property type="entry name" value="ksgA"/>
    <property type="match status" value="1"/>
</dbReference>
<dbReference type="Gene3D" id="3.40.50.150">
    <property type="entry name" value="Vaccinia Virus protein VP39"/>
    <property type="match status" value="1"/>
</dbReference>
<evidence type="ECO:0000313" key="11">
    <source>
        <dbReference type="Proteomes" id="UP000289841"/>
    </source>
</evidence>
<dbReference type="CDD" id="cd02440">
    <property type="entry name" value="AdoMet_MTases"/>
    <property type="match status" value="1"/>
</dbReference>
<dbReference type="Proteomes" id="UP000289841">
    <property type="component" value="Chromosome"/>
</dbReference>
<dbReference type="Pfam" id="PF00398">
    <property type="entry name" value="RrnaAD"/>
    <property type="match status" value="1"/>
</dbReference>
<evidence type="ECO:0000256" key="7">
    <source>
        <dbReference type="HAMAP-Rule" id="MF_00607"/>
    </source>
</evidence>
<feature type="binding site" evidence="7 8">
    <location>
        <position position="10"/>
    </location>
    <ligand>
        <name>S-adenosyl-L-methionine</name>
        <dbReference type="ChEBI" id="CHEBI:59789"/>
    </ligand>
</feature>
<proteinExistence type="inferred from homology"/>
<dbReference type="SUPFAM" id="SSF53335">
    <property type="entry name" value="S-adenosyl-L-methionine-dependent methyltransferases"/>
    <property type="match status" value="1"/>
</dbReference>
<keyword evidence="1 7" id="KW-0963">Cytoplasm</keyword>
<dbReference type="STRING" id="1278311.GCA_000428705_01242"/>
<feature type="domain" description="Ribosomal RNA adenine methylase transferase N-terminal" evidence="9">
    <location>
        <begin position="15"/>
        <end position="181"/>
    </location>
</feature>
<feature type="binding site" evidence="7 8">
    <location>
        <position position="8"/>
    </location>
    <ligand>
        <name>S-adenosyl-L-methionine</name>
        <dbReference type="ChEBI" id="CHEBI:59789"/>
    </ligand>
</feature>
<dbReference type="HAMAP" id="MF_00607">
    <property type="entry name" value="16SrRNA_methyltr_A"/>
    <property type="match status" value="1"/>
</dbReference>
<dbReference type="KEGG" id="aaxa:NCTC10138_00109"/>
<comment type="subcellular location">
    <subcellularLocation>
        <location evidence="7">Cytoplasm</location>
    </subcellularLocation>
</comment>
<accession>A0A449BBE0</accession>
<comment type="similarity">
    <text evidence="7">Belongs to the class I-like SAM-binding methyltransferase superfamily. rRNA adenine N(6)-methyltransferase family. RsmA subfamily.</text>
</comment>
<dbReference type="Gene3D" id="1.10.8.100">
    <property type="entry name" value="Ribosomal RNA adenine dimethylase-like, domain 2"/>
    <property type="match status" value="1"/>
</dbReference>
<dbReference type="SMART" id="SM00650">
    <property type="entry name" value="rADc"/>
    <property type="match status" value="1"/>
</dbReference>
<dbReference type="PANTHER" id="PTHR11727:SF7">
    <property type="entry name" value="DIMETHYLADENOSINE TRANSFERASE-RELATED"/>
    <property type="match status" value="1"/>
</dbReference>
<keyword evidence="2 7" id="KW-0698">rRNA processing</keyword>
<dbReference type="FunFam" id="3.40.50.150:FF:000023">
    <property type="entry name" value="Ribosomal RNA small subunit methyltransferase A"/>
    <property type="match status" value="1"/>
</dbReference>
<evidence type="ECO:0000256" key="4">
    <source>
        <dbReference type="ARBA" id="ARBA00022679"/>
    </source>
</evidence>
<keyword evidence="4 7" id="KW-0808">Transferase</keyword>
<dbReference type="InterPro" id="IPR020596">
    <property type="entry name" value="rRNA_Ade_Mease_Trfase_CS"/>
</dbReference>
<dbReference type="GO" id="GO:0003723">
    <property type="term" value="F:RNA binding"/>
    <property type="evidence" value="ECO:0007669"/>
    <property type="project" value="UniProtKB-UniRule"/>
</dbReference>
<dbReference type="GO" id="GO:0052908">
    <property type="term" value="F:16S rRNA (adenine(1518)-N(6)/adenine(1519)-N(6))-dimethyltransferase activity"/>
    <property type="evidence" value="ECO:0007669"/>
    <property type="project" value="UniProtKB-EC"/>
</dbReference>
<dbReference type="InterPro" id="IPR020598">
    <property type="entry name" value="rRNA_Ade_methylase_Trfase_N"/>
</dbReference>
<evidence type="ECO:0000256" key="6">
    <source>
        <dbReference type="ARBA" id="ARBA00022884"/>
    </source>
</evidence>
<feature type="binding site" evidence="7 8">
    <location>
        <position position="80"/>
    </location>
    <ligand>
        <name>S-adenosyl-L-methionine</name>
        <dbReference type="ChEBI" id="CHEBI:59789"/>
    </ligand>
</feature>
<feature type="binding site" evidence="7 8">
    <location>
        <position position="97"/>
    </location>
    <ligand>
        <name>S-adenosyl-L-methionine</name>
        <dbReference type="ChEBI" id="CHEBI:59789"/>
    </ligand>
</feature>
<dbReference type="InterPro" id="IPR023165">
    <property type="entry name" value="rRNA_Ade_diMease-like_C"/>
</dbReference>
<evidence type="ECO:0000259" key="9">
    <source>
        <dbReference type="SMART" id="SM00650"/>
    </source>
</evidence>
<gene>
    <name evidence="7 10" type="primary">ksgA</name>
    <name evidence="7" type="synonym">rsmA</name>
    <name evidence="10" type="ORF">NCTC10138_00109</name>
</gene>
<evidence type="ECO:0000256" key="5">
    <source>
        <dbReference type="ARBA" id="ARBA00022691"/>
    </source>
</evidence>
<evidence type="ECO:0000256" key="1">
    <source>
        <dbReference type="ARBA" id="ARBA00022490"/>
    </source>
</evidence>
<evidence type="ECO:0000256" key="8">
    <source>
        <dbReference type="PROSITE-ProRule" id="PRU01026"/>
    </source>
</evidence>
<dbReference type="InterPro" id="IPR001737">
    <property type="entry name" value="KsgA/Erm"/>
</dbReference>
<dbReference type="GO" id="GO:0005829">
    <property type="term" value="C:cytosol"/>
    <property type="evidence" value="ECO:0007669"/>
    <property type="project" value="TreeGrafter"/>
</dbReference>
<dbReference type="InterPro" id="IPR011530">
    <property type="entry name" value="rRNA_adenine_dimethylase"/>
</dbReference>
<evidence type="ECO:0000313" key="10">
    <source>
        <dbReference type="EMBL" id="VEU79699.1"/>
    </source>
</evidence>
<dbReference type="InterPro" id="IPR029063">
    <property type="entry name" value="SAM-dependent_MTases_sf"/>
</dbReference>
<evidence type="ECO:0000256" key="3">
    <source>
        <dbReference type="ARBA" id="ARBA00022603"/>
    </source>
</evidence>
<protein>
    <recommendedName>
        <fullName evidence="7">Ribosomal RNA small subunit methyltransferase A</fullName>
        <ecNumber evidence="7">2.1.1.182</ecNumber>
    </recommendedName>
    <alternativeName>
        <fullName evidence="7">16S rRNA (adenine(1518)-N(6)/adenine(1519)-N(6))-dimethyltransferase</fullName>
    </alternativeName>
    <alternativeName>
        <fullName evidence="7">16S rRNA dimethyladenosine transferase</fullName>
    </alternativeName>
    <alternativeName>
        <fullName evidence="7">16S rRNA dimethylase</fullName>
    </alternativeName>
    <alternativeName>
        <fullName evidence="7">S-adenosylmethionine-6-N', N'-adenosyl(rRNA) dimethyltransferase</fullName>
    </alternativeName>
</protein>
<feature type="binding site" evidence="7 8">
    <location>
        <position position="34"/>
    </location>
    <ligand>
        <name>S-adenosyl-L-methionine</name>
        <dbReference type="ChEBI" id="CHEBI:59789"/>
    </ligand>
</feature>
<name>A0A449BBE0_HAPAX</name>
<dbReference type="AlphaFoldDB" id="A0A449BBE0"/>
<keyword evidence="11" id="KW-1185">Reference proteome</keyword>
<keyword evidence="6 7" id="KW-0694">RNA-binding</keyword>
<dbReference type="PROSITE" id="PS01131">
    <property type="entry name" value="RRNA_A_DIMETH"/>
    <property type="match status" value="1"/>
</dbReference>
<evidence type="ECO:0000256" key="2">
    <source>
        <dbReference type="ARBA" id="ARBA00022552"/>
    </source>
</evidence>
<dbReference type="PANTHER" id="PTHR11727">
    <property type="entry name" value="DIMETHYLADENOSINE TRANSFERASE"/>
    <property type="match status" value="1"/>
</dbReference>
<keyword evidence="5 7" id="KW-0949">S-adenosyl-L-methionine</keyword>